<protein>
    <recommendedName>
        <fullName evidence="13">Superoxide dismutase [Cu-Zn]</fullName>
        <ecNumber evidence="13">1.15.1.1</ecNumber>
    </recommendedName>
</protein>
<keyword evidence="8" id="KW-0809">Transit peptide</keyword>
<dbReference type="CDD" id="cd00305">
    <property type="entry name" value="Cu-Zn_Superoxide_Dismutase"/>
    <property type="match status" value="1"/>
</dbReference>
<dbReference type="InterPro" id="IPR024134">
    <property type="entry name" value="SOD_Cu/Zn_/chaperone"/>
</dbReference>
<dbReference type="InterPro" id="IPR001424">
    <property type="entry name" value="SOD_Cu_Zn_dom"/>
</dbReference>
<dbReference type="Gene3D" id="2.60.40.200">
    <property type="entry name" value="Superoxide dismutase, copper/zinc binding domain"/>
    <property type="match status" value="1"/>
</dbReference>
<evidence type="ECO:0000256" key="13">
    <source>
        <dbReference type="RuleBase" id="RU000393"/>
    </source>
</evidence>
<comment type="function">
    <text evidence="13">Destroys radicals which are normally produced within the cells and which are toxic to biological systems.</text>
</comment>
<comment type="catalytic activity">
    <reaction evidence="12 13">
        <text>2 superoxide + 2 H(+) = H2O2 + O2</text>
        <dbReference type="Rhea" id="RHEA:20696"/>
        <dbReference type="ChEBI" id="CHEBI:15378"/>
        <dbReference type="ChEBI" id="CHEBI:15379"/>
        <dbReference type="ChEBI" id="CHEBI:16240"/>
        <dbReference type="ChEBI" id="CHEBI:18421"/>
        <dbReference type="EC" id="1.15.1.1"/>
    </reaction>
</comment>
<keyword evidence="6 13" id="KW-0862">Zinc</keyword>
<reference evidence="16" key="2">
    <citation type="submission" date="2025-08" db="UniProtKB">
        <authorList>
            <consortium name="RefSeq"/>
        </authorList>
    </citation>
    <scope>IDENTIFICATION</scope>
    <source>
        <tissue evidence="16">Etiolated seedlings</tissue>
    </source>
</reference>
<keyword evidence="15" id="KW-1185">Reference proteome</keyword>
<dbReference type="PROSITE" id="PS00332">
    <property type="entry name" value="SOD_CU_ZN_2"/>
    <property type="match status" value="1"/>
</dbReference>
<dbReference type="RefSeq" id="XP_004506078.1">
    <property type="nucleotide sequence ID" value="XM_004506021.3"/>
</dbReference>
<evidence type="ECO:0000313" key="15">
    <source>
        <dbReference type="Proteomes" id="UP000087171"/>
    </source>
</evidence>
<dbReference type="Proteomes" id="UP000087171">
    <property type="component" value="Chromosome Ca6"/>
</dbReference>
<keyword evidence="9 13" id="KW-0560">Oxidoreductase</keyword>
<dbReference type="AlphaFoldDB" id="A0A1S2YKP6"/>
<proteinExistence type="inferred from homology"/>
<evidence type="ECO:0000256" key="2">
    <source>
        <dbReference type="ARBA" id="ARBA00010457"/>
    </source>
</evidence>
<dbReference type="GO" id="GO:0005507">
    <property type="term" value="F:copper ion binding"/>
    <property type="evidence" value="ECO:0007669"/>
    <property type="project" value="InterPro"/>
</dbReference>
<evidence type="ECO:0000256" key="4">
    <source>
        <dbReference type="ARBA" id="ARBA00022640"/>
    </source>
</evidence>
<dbReference type="PROSITE" id="PS00087">
    <property type="entry name" value="SOD_CU_ZN_1"/>
    <property type="match status" value="1"/>
</dbReference>
<comment type="subunit">
    <text evidence="3">Homotetramer.</text>
</comment>
<accession>A0A1S2YKP6</accession>
<dbReference type="OrthoDB" id="2015551at2759"/>
<sequence length="207" mass="21215">MQIAMASSQTLVSPSPLSSQTLLRSSFSGVSLKLSPQFPTLSPSNFKPLTVVAAAKKAVAVLKGNSAVEGVVTLSQEDDGPTTVNVRITGLTPGLHGFHLHEYGDTTNGCISTGAHFNPKKLTHGAPEDEIRHAGDLGNIVANADGVAETTIVDNQIPLTGPNSVVGRALVVHELQDDLGKGGHELSLTTGNAGGRLACGVVGLTPI</sequence>
<gene>
    <name evidence="16" type="primary">LOC101512334</name>
</gene>
<dbReference type="GO" id="GO:0004784">
    <property type="term" value="F:superoxide dismutase activity"/>
    <property type="evidence" value="ECO:0007669"/>
    <property type="project" value="UniProtKB-EC"/>
</dbReference>
<evidence type="ECO:0000313" key="16">
    <source>
        <dbReference type="RefSeq" id="XP_004506078.1"/>
    </source>
</evidence>
<comment type="similarity">
    <text evidence="2 13">Belongs to the Cu-Zn superoxide dismutase family.</text>
</comment>
<feature type="domain" description="Superoxide dismutase copper/zinc binding" evidence="14">
    <location>
        <begin position="68"/>
        <end position="202"/>
    </location>
</feature>
<keyword evidence="7" id="KW-0049">Antioxidant</keyword>
<evidence type="ECO:0000256" key="11">
    <source>
        <dbReference type="ARBA" id="ARBA00023157"/>
    </source>
</evidence>
<organism evidence="15 16">
    <name type="scientific">Cicer arietinum</name>
    <name type="common">Chickpea</name>
    <name type="synonym">Garbanzo</name>
    <dbReference type="NCBI Taxonomy" id="3827"/>
    <lineage>
        <taxon>Eukaryota</taxon>
        <taxon>Viridiplantae</taxon>
        <taxon>Streptophyta</taxon>
        <taxon>Embryophyta</taxon>
        <taxon>Tracheophyta</taxon>
        <taxon>Spermatophyta</taxon>
        <taxon>Magnoliopsida</taxon>
        <taxon>eudicotyledons</taxon>
        <taxon>Gunneridae</taxon>
        <taxon>Pentapetalae</taxon>
        <taxon>rosids</taxon>
        <taxon>fabids</taxon>
        <taxon>Fabales</taxon>
        <taxon>Fabaceae</taxon>
        <taxon>Papilionoideae</taxon>
        <taxon>50 kb inversion clade</taxon>
        <taxon>NPAAA clade</taxon>
        <taxon>Hologalegina</taxon>
        <taxon>IRL clade</taxon>
        <taxon>Cicereae</taxon>
        <taxon>Cicer</taxon>
    </lineage>
</organism>
<dbReference type="Pfam" id="PF00080">
    <property type="entry name" value="Sod_Cu"/>
    <property type="match status" value="1"/>
</dbReference>
<dbReference type="GO" id="GO:0009507">
    <property type="term" value="C:chloroplast"/>
    <property type="evidence" value="ECO:0007669"/>
    <property type="project" value="UniProtKB-SubCell"/>
</dbReference>
<keyword evidence="5 13" id="KW-0479">Metal-binding</keyword>
<dbReference type="STRING" id="3827.A0A1S2YKP6"/>
<comment type="cofactor">
    <cofactor evidence="13">
        <name>Cu cation</name>
        <dbReference type="ChEBI" id="CHEBI:23378"/>
    </cofactor>
    <text evidence="13">Binds 1 copper ion per subunit.</text>
</comment>
<dbReference type="PRINTS" id="PR00068">
    <property type="entry name" value="CUZNDISMTASE"/>
</dbReference>
<dbReference type="InterPro" id="IPR018152">
    <property type="entry name" value="SOD_Cu/Zn_BS"/>
</dbReference>
<evidence type="ECO:0000256" key="8">
    <source>
        <dbReference type="ARBA" id="ARBA00022946"/>
    </source>
</evidence>
<evidence type="ECO:0000256" key="1">
    <source>
        <dbReference type="ARBA" id="ARBA00004229"/>
    </source>
</evidence>
<dbReference type="EC" id="1.15.1.1" evidence="13"/>
<reference evidence="15" key="1">
    <citation type="journal article" date="2013" name="Nat. Biotechnol.">
        <title>Draft genome sequence of chickpea (Cicer arietinum) provides a resource for trait improvement.</title>
        <authorList>
            <person name="Varshney R.K."/>
            <person name="Song C."/>
            <person name="Saxena R.K."/>
            <person name="Azam S."/>
            <person name="Yu S."/>
            <person name="Sharpe A.G."/>
            <person name="Cannon S."/>
            <person name="Baek J."/>
            <person name="Rosen B.D."/>
            <person name="Tar'an B."/>
            <person name="Millan T."/>
            <person name="Zhang X."/>
            <person name="Ramsay L.D."/>
            <person name="Iwata A."/>
            <person name="Wang Y."/>
            <person name="Nelson W."/>
            <person name="Farmer A.D."/>
            <person name="Gaur P.M."/>
            <person name="Soderlund C."/>
            <person name="Penmetsa R.V."/>
            <person name="Xu C."/>
            <person name="Bharti A.K."/>
            <person name="He W."/>
            <person name="Winter P."/>
            <person name="Zhao S."/>
            <person name="Hane J.K."/>
            <person name="Carrasquilla-Garcia N."/>
            <person name="Condie J.A."/>
            <person name="Upadhyaya H.D."/>
            <person name="Luo M.C."/>
            <person name="Thudi M."/>
            <person name="Gowda C.L."/>
            <person name="Singh N.P."/>
            <person name="Lichtenzveig J."/>
            <person name="Gali K.K."/>
            <person name="Rubio J."/>
            <person name="Nadarajan N."/>
            <person name="Dolezel J."/>
            <person name="Bansal K.C."/>
            <person name="Xu X."/>
            <person name="Edwards D."/>
            <person name="Zhang G."/>
            <person name="Kahl G."/>
            <person name="Gil J."/>
            <person name="Singh K.B."/>
            <person name="Datta S.K."/>
            <person name="Jackson S.A."/>
            <person name="Wang J."/>
            <person name="Cook D.R."/>
        </authorList>
    </citation>
    <scope>NUCLEOTIDE SEQUENCE [LARGE SCALE GENOMIC DNA]</scope>
    <source>
        <strain evidence="15">cv. CDC Frontier</strain>
    </source>
</reference>
<evidence type="ECO:0000256" key="5">
    <source>
        <dbReference type="ARBA" id="ARBA00022723"/>
    </source>
</evidence>
<evidence type="ECO:0000256" key="10">
    <source>
        <dbReference type="ARBA" id="ARBA00023008"/>
    </source>
</evidence>
<comment type="cofactor">
    <cofactor evidence="13">
        <name>Zn(2+)</name>
        <dbReference type="ChEBI" id="CHEBI:29105"/>
    </cofactor>
    <text evidence="13">Binds 1 zinc ion per subunit.</text>
</comment>
<evidence type="ECO:0000256" key="6">
    <source>
        <dbReference type="ARBA" id="ARBA00022833"/>
    </source>
</evidence>
<dbReference type="PANTHER" id="PTHR10003">
    <property type="entry name" value="SUPEROXIDE DISMUTASE CU-ZN -RELATED"/>
    <property type="match status" value="1"/>
</dbReference>
<dbReference type="PaxDb" id="3827-XP_004506078.1"/>
<evidence type="ECO:0000256" key="3">
    <source>
        <dbReference type="ARBA" id="ARBA00011881"/>
    </source>
</evidence>
<evidence type="ECO:0000256" key="7">
    <source>
        <dbReference type="ARBA" id="ARBA00022862"/>
    </source>
</evidence>
<dbReference type="eggNOG" id="KOG0441">
    <property type="taxonomic scope" value="Eukaryota"/>
</dbReference>
<dbReference type="SUPFAM" id="SSF49329">
    <property type="entry name" value="Cu,Zn superoxide dismutase-like"/>
    <property type="match status" value="1"/>
</dbReference>
<evidence type="ECO:0000259" key="14">
    <source>
        <dbReference type="Pfam" id="PF00080"/>
    </source>
</evidence>
<keyword evidence="11" id="KW-1015">Disulfide bond</keyword>
<comment type="subcellular location">
    <subcellularLocation>
        <location evidence="1">Plastid</location>
        <location evidence="1">Chloroplast</location>
    </subcellularLocation>
</comment>
<keyword evidence="4" id="KW-0934">Plastid</keyword>
<evidence type="ECO:0000256" key="9">
    <source>
        <dbReference type="ARBA" id="ARBA00023002"/>
    </source>
</evidence>
<dbReference type="FunFam" id="2.60.40.200:FF:000003">
    <property type="entry name" value="Superoxide dismutase [Cu-Zn], chloroplastic"/>
    <property type="match status" value="1"/>
</dbReference>
<dbReference type="InterPro" id="IPR036423">
    <property type="entry name" value="SOD-like_Cu/Zn_dom_sf"/>
</dbReference>
<name>A0A1S2YKP6_CICAR</name>
<dbReference type="GeneID" id="101512334"/>
<evidence type="ECO:0000256" key="12">
    <source>
        <dbReference type="ARBA" id="ARBA00049204"/>
    </source>
</evidence>
<keyword evidence="10 13" id="KW-0186">Copper</keyword>
<dbReference type="KEGG" id="cam:101512334"/>